<evidence type="ECO:0000256" key="6">
    <source>
        <dbReference type="SAM" id="Phobius"/>
    </source>
</evidence>
<dbReference type="Proteomes" id="UP000198771">
    <property type="component" value="Unassembled WGS sequence"/>
</dbReference>
<proteinExistence type="predicted"/>
<feature type="transmembrane region" description="Helical" evidence="6">
    <location>
        <begin position="84"/>
        <end position="104"/>
    </location>
</feature>
<feature type="transmembrane region" description="Helical" evidence="6">
    <location>
        <begin position="59"/>
        <end position="78"/>
    </location>
</feature>
<feature type="transmembrane region" description="Helical" evidence="6">
    <location>
        <begin position="159"/>
        <end position="180"/>
    </location>
</feature>
<name>A0A1G6EHZ3_9BACT</name>
<dbReference type="PANTHER" id="PTHR30482">
    <property type="entry name" value="HIGH-AFFINITY BRANCHED-CHAIN AMINO ACID TRANSPORT SYSTEM PERMEASE"/>
    <property type="match status" value="1"/>
</dbReference>
<keyword evidence="8" id="KW-1185">Reference proteome</keyword>
<feature type="transmembrane region" description="Helical" evidence="6">
    <location>
        <begin position="284"/>
        <end position="313"/>
    </location>
</feature>
<feature type="transmembrane region" description="Helical" evidence="6">
    <location>
        <begin position="111"/>
        <end position="129"/>
    </location>
</feature>
<gene>
    <name evidence="7" type="ORF">SAMN05660653_02857</name>
</gene>
<evidence type="ECO:0000256" key="2">
    <source>
        <dbReference type="ARBA" id="ARBA00022475"/>
    </source>
</evidence>
<organism evidence="7 8">
    <name type="scientific">Desulfonatronum thiosulfatophilum</name>
    <dbReference type="NCBI Taxonomy" id="617002"/>
    <lineage>
        <taxon>Bacteria</taxon>
        <taxon>Pseudomonadati</taxon>
        <taxon>Thermodesulfobacteriota</taxon>
        <taxon>Desulfovibrionia</taxon>
        <taxon>Desulfovibrionales</taxon>
        <taxon>Desulfonatronaceae</taxon>
        <taxon>Desulfonatronum</taxon>
    </lineage>
</organism>
<keyword evidence="2" id="KW-1003">Cell membrane</keyword>
<feature type="transmembrane region" description="Helical" evidence="6">
    <location>
        <begin position="210"/>
        <end position="231"/>
    </location>
</feature>
<dbReference type="STRING" id="617002.SAMN05660653_02857"/>
<keyword evidence="4 6" id="KW-1133">Transmembrane helix</keyword>
<evidence type="ECO:0000256" key="1">
    <source>
        <dbReference type="ARBA" id="ARBA00004651"/>
    </source>
</evidence>
<dbReference type="InterPro" id="IPR043428">
    <property type="entry name" value="LivM-like"/>
</dbReference>
<dbReference type="RefSeq" id="WP_092123241.1">
    <property type="nucleotide sequence ID" value="NZ_FMXO01000018.1"/>
</dbReference>
<dbReference type="Pfam" id="PF02653">
    <property type="entry name" value="BPD_transp_2"/>
    <property type="match status" value="1"/>
</dbReference>
<dbReference type="AlphaFoldDB" id="A0A1G6EHZ3"/>
<feature type="transmembrane region" description="Helical" evidence="6">
    <location>
        <begin position="243"/>
        <end position="272"/>
    </location>
</feature>
<reference evidence="7 8" key="1">
    <citation type="submission" date="2016-10" db="EMBL/GenBank/DDBJ databases">
        <authorList>
            <person name="de Groot N.N."/>
        </authorList>
    </citation>
    <scope>NUCLEOTIDE SEQUENCE [LARGE SCALE GENOMIC DNA]</scope>
    <source>
        <strain evidence="7 8">ASO4-2</strain>
    </source>
</reference>
<dbReference type="EMBL" id="FMXO01000018">
    <property type="protein sequence ID" value="SDB56972.1"/>
    <property type="molecule type" value="Genomic_DNA"/>
</dbReference>
<protein>
    <submittedName>
        <fullName evidence="7">Branched-chain amino acid transport system permease protein</fullName>
    </submittedName>
</protein>
<accession>A0A1G6EHZ3</accession>
<feature type="transmembrane region" description="Helical" evidence="6">
    <location>
        <begin position="30"/>
        <end position="52"/>
    </location>
</feature>
<keyword evidence="3 6" id="KW-0812">Transmembrane</keyword>
<dbReference type="PANTHER" id="PTHR30482:SF18">
    <property type="entry name" value="BRANCHED AMINO ACID TRANSPORT SYSTEM PERMEASE"/>
    <property type="match status" value="1"/>
</dbReference>
<sequence>MTSTFRQIAPVAAFFVLVLATPTILSHDYYYLSILTMAGIIAIIVMGLNLLLGFAGQISLGHAALFGISAYTTAILTGTHGLPLAVGVLSGVGLTALVALVVGMPVLKLKGYYLAMATLGFGLIVYILFNEAIGLTGGPSGFVGIPHFQVGGFVFDSELSFFFLVWTTVTLVLLISLNLIHSRTGRALMALHASDKAAQSMGINVARYKLFVFVLSAVYAGIAGVLYAHYLSFVAPSSFGFHFSVQLITMVVLGGMASLWGGIAGTVFLTVMPEFLRAYENMEVIIYGLILILCMMYLPQGMAGGMKALIALIRGRFNRVRS</sequence>
<evidence type="ECO:0000313" key="7">
    <source>
        <dbReference type="EMBL" id="SDB56972.1"/>
    </source>
</evidence>
<comment type="subcellular location">
    <subcellularLocation>
        <location evidence="1">Cell membrane</location>
        <topology evidence="1">Multi-pass membrane protein</topology>
    </subcellularLocation>
</comment>
<evidence type="ECO:0000256" key="3">
    <source>
        <dbReference type="ARBA" id="ARBA00022692"/>
    </source>
</evidence>
<evidence type="ECO:0000256" key="4">
    <source>
        <dbReference type="ARBA" id="ARBA00022989"/>
    </source>
</evidence>
<evidence type="ECO:0000256" key="5">
    <source>
        <dbReference type="ARBA" id="ARBA00023136"/>
    </source>
</evidence>
<keyword evidence="5 6" id="KW-0472">Membrane</keyword>
<dbReference type="InterPro" id="IPR001851">
    <property type="entry name" value="ABC_transp_permease"/>
</dbReference>
<dbReference type="GO" id="GO:0015658">
    <property type="term" value="F:branched-chain amino acid transmembrane transporter activity"/>
    <property type="evidence" value="ECO:0007669"/>
    <property type="project" value="InterPro"/>
</dbReference>
<evidence type="ECO:0000313" key="8">
    <source>
        <dbReference type="Proteomes" id="UP000198771"/>
    </source>
</evidence>
<dbReference type="OrthoDB" id="9780757at2"/>
<dbReference type="CDD" id="cd06581">
    <property type="entry name" value="TM_PBP1_LivM_like"/>
    <property type="match status" value="1"/>
</dbReference>
<dbReference type="GO" id="GO:0005886">
    <property type="term" value="C:plasma membrane"/>
    <property type="evidence" value="ECO:0007669"/>
    <property type="project" value="UniProtKB-SubCell"/>
</dbReference>